<dbReference type="Proteomes" id="UP001279734">
    <property type="component" value="Unassembled WGS sequence"/>
</dbReference>
<evidence type="ECO:0000313" key="2">
    <source>
        <dbReference type="EMBL" id="GMH25572.1"/>
    </source>
</evidence>
<gene>
    <name evidence="2" type="ORF">Nepgr_027415</name>
</gene>
<evidence type="ECO:0000313" key="3">
    <source>
        <dbReference type="Proteomes" id="UP001279734"/>
    </source>
</evidence>
<dbReference type="AlphaFoldDB" id="A0AAD3Y180"/>
<proteinExistence type="predicted"/>
<feature type="compositionally biased region" description="Basic residues" evidence="1">
    <location>
        <begin position="186"/>
        <end position="195"/>
    </location>
</feature>
<dbReference type="EMBL" id="BSYO01000029">
    <property type="protein sequence ID" value="GMH25572.1"/>
    <property type="molecule type" value="Genomic_DNA"/>
</dbReference>
<accession>A0AAD3Y180</accession>
<keyword evidence="3" id="KW-1185">Reference proteome</keyword>
<evidence type="ECO:0000256" key="1">
    <source>
        <dbReference type="SAM" id="MobiDB-lite"/>
    </source>
</evidence>
<comment type="caution">
    <text evidence="2">The sequence shown here is derived from an EMBL/GenBank/DDBJ whole genome shotgun (WGS) entry which is preliminary data.</text>
</comment>
<feature type="region of interest" description="Disordered" evidence="1">
    <location>
        <begin position="174"/>
        <end position="199"/>
    </location>
</feature>
<name>A0AAD3Y180_NEPGR</name>
<sequence>MEASVSVLLDNAIIPWICCLDCAWESELPLLLLFIRLGGVNLWKWFMMLETELYLWNRRYVEQLNLAVPTIIRIAEISFWSEVLTKEEISDKELLEENVYSFGALLLEIIMAKSLSKEAASAAEYSTVREKQSSLVDPSLKSLQKKALLIWTKVLWEVNRKNLRHRLGKVKRGGGVLTEGKENQRRNKGKRKAVNHHQAEASAEYLPGSSIHTIVAPLVAQAAFQ</sequence>
<organism evidence="2 3">
    <name type="scientific">Nepenthes gracilis</name>
    <name type="common">Slender pitcher plant</name>
    <dbReference type="NCBI Taxonomy" id="150966"/>
    <lineage>
        <taxon>Eukaryota</taxon>
        <taxon>Viridiplantae</taxon>
        <taxon>Streptophyta</taxon>
        <taxon>Embryophyta</taxon>
        <taxon>Tracheophyta</taxon>
        <taxon>Spermatophyta</taxon>
        <taxon>Magnoliopsida</taxon>
        <taxon>eudicotyledons</taxon>
        <taxon>Gunneridae</taxon>
        <taxon>Pentapetalae</taxon>
        <taxon>Caryophyllales</taxon>
        <taxon>Nepenthaceae</taxon>
        <taxon>Nepenthes</taxon>
    </lineage>
</organism>
<reference evidence="2" key="1">
    <citation type="submission" date="2023-05" db="EMBL/GenBank/DDBJ databases">
        <title>Nepenthes gracilis genome sequencing.</title>
        <authorList>
            <person name="Fukushima K."/>
        </authorList>
    </citation>
    <scope>NUCLEOTIDE SEQUENCE</scope>
    <source>
        <strain evidence="2">SING2019-196</strain>
    </source>
</reference>
<protein>
    <submittedName>
        <fullName evidence="2">Uncharacterized protein</fullName>
    </submittedName>
</protein>